<organism evidence="2 3">
    <name type="scientific">Sphingobium yanoikuyae</name>
    <name type="common">Sphingomonas yanoikuyae</name>
    <dbReference type="NCBI Taxonomy" id="13690"/>
    <lineage>
        <taxon>Bacteria</taxon>
        <taxon>Pseudomonadati</taxon>
        <taxon>Pseudomonadota</taxon>
        <taxon>Alphaproteobacteria</taxon>
        <taxon>Sphingomonadales</taxon>
        <taxon>Sphingomonadaceae</taxon>
        <taxon>Sphingobium</taxon>
    </lineage>
</organism>
<name>A0A6M4G1M6_SPHYA</name>
<dbReference type="Proteomes" id="UP000502611">
    <property type="component" value="Chromosome"/>
</dbReference>
<evidence type="ECO:0000313" key="2">
    <source>
        <dbReference type="EMBL" id="QJR01161.1"/>
    </source>
</evidence>
<accession>A0A6M4G1M6</accession>
<dbReference type="AlphaFoldDB" id="A0A6M4G1M6"/>
<evidence type="ECO:0000313" key="3">
    <source>
        <dbReference type="Proteomes" id="UP000502611"/>
    </source>
</evidence>
<gene>
    <name evidence="2" type="ORF">HH800_02460</name>
</gene>
<dbReference type="RefSeq" id="WP_169860085.1">
    <property type="nucleotide sequence ID" value="NZ_CP053021.1"/>
</dbReference>
<sequence length="109" mass="12095">MTDVRNCSTCIYWRAGASTDMTMAARDESYEDVGACENFAPMIYIINEGPVSLQPTTHATRCCAEWQPIWGGDGPDDDPDEEPAPKPTPEPDRDKVRRLFPNPPRPIAA</sequence>
<proteinExistence type="predicted"/>
<dbReference type="EMBL" id="CP053021">
    <property type="protein sequence ID" value="QJR01161.1"/>
    <property type="molecule type" value="Genomic_DNA"/>
</dbReference>
<evidence type="ECO:0000256" key="1">
    <source>
        <dbReference type="SAM" id="MobiDB-lite"/>
    </source>
</evidence>
<reference evidence="2 3" key="1">
    <citation type="submission" date="2020-04" db="EMBL/GenBank/DDBJ databases">
        <title>The Whole Genome Analysis of High salt-tolerant Sphingobium yanoikuyae YC-XJ2 with Aryl organophosphorus flame retardants (aryl-OPFRs)-degrading capacity and characteristics of Related phosphotriesterase.</title>
        <authorList>
            <person name="Li X."/>
        </authorList>
    </citation>
    <scope>NUCLEOTIDE SEQUENCE [LARGE SCALE GENOMIC DNA]</scope>
    <source>
        <strain evidence="2 3">YC-XJ2</strain>
    </source>
</reference>
<feature type="region of interest" description="Disordered" evidence="1">
    <location>
        <begin position="67"/>
        <end position="109"/>
    </location>
</feature>
<protein>
    <submittedName>
        <fullName evidence="2">Uncharacterized protein</fullName>
    </submittedName>
</protein>